<keyword evidence="5" id="KW-0078">Bacteriocin</keyword>
<keyword evidence="6" id="KW-0812">Transmembrane</keyword>
<dbReference type="InterPro" id="IPR020038">
    <property type="entry name" value="Circ_bacteriocin"/>
</dbReference>
<reference evidence="7 8" key="1">
    <citation type="journal article" date="2016" name="Genome Announc.">
        <title>Complete Genome Sequences of Aerococcus christensenii CCUG 28831T, Aerococcus sanguinicola CCUG 43001T, Aerococcus urinae CCUG 36881T, Aerococcus urinaeequi CCUG 28094T, Aerococcus urinaehominis CCUG 42038 BT, and Aerococcus viridans CCUG 4311T.</title>
        <authorList>
            <person name="Carkaci D."/>
            <person name="Dargis R."/>
            <person name="Nielsen X.C."/>
            <person name="Skovgaard O."/>
            <person name="Fuursted K."/>
            <person name="Christensen J.J."/>
        </authorList>
    </citation>
    <scope>NUCLEOTIDE SEQUENCE [LARGE SCALE GENOMIC DNA]</scope>
    <source>
        <strain evidence="7 8">CCUG28094</strain>
    </source>
</reference>
<dbReference type="Proteomes" id="UP000067698">
    <property type="component" value="Chromosome"/>
</dbReference>
<keyword evidence="4" id="KW-0044">Antibiotic</keyword>
<name>A0AAC9A7F0_9LACT</name>
<protein>
    <recommendedName>
        <fullName evidence="9">Circular bacteriocin, circularin A/uberolysin family</fullName>
    </recommendedName>
</protein>
<evidence type="ECO:0008006" key="9">
    <source>
        <dbReference type="Google" id="ProtNLM"/>
    </source>
</evidence>
<dbReference type="SUPFAM" id="SSF47869">
    <property type="entry name" value="Bacteriocin AS-48"/>
    <property type="match status" value="1"/>
</dbReference>
<evidence type="ECO:0000256" key="4">
    <source>
        <dbReference type="ARBA" id="ARBA00023022"/>
    </source>
</evidence>
<dbReference type="InterPro" id="IPR009086">
    <property type="entry name" value="Bacteriocin_AS48"/>
</dbReference>
<evidence type="ECO:0000256" key="6">
    <source>
        <dbReference type="SAM" id="Phobius"/>
    </source>
</evidence>
<accession>A0AAC9A7F0</accession>
<dbReference type="RefSeq" id="WP_026465666.1">
    <property type="nucleotide sequence ID" value="NZ_CP014162.1"/>
</dbReference>
<gene>
    <name evidence="7" type="ORF">AWM74_05315</name>
</gene>
<organism evidence="7 8">
    <name type="scientific">Aerococcus urinaeequi</name>
    <dbReference type="NCBI Taxonomy" id="51665"/>
    <lineage>
        <taxon>Bacteria</taxon>
        <taxon>Bacillati</taxon>
        <taxon>Bacillota</taxon>
        <taxon>Bacilli</taxon>
        <taxon>Lactobacillales</taxon>
        <taxon>Aerococcaceae</taxon>
        <taxon>Aerococcus</taxon>
    </lineage>
</organism>
<dbReference type="GO" id="GO:0005576">
    <property type="term" value="C:extracellular region"/>
    <property type="evidence" value="ECO:0007669"/>
    <property type="project" value="UniProtKB-SubCell"/>
</dbReference>
<evidence type="ECO:0000256" key="2">
    <source>
        <dbReference type="ARBA" id="ARBA00022525"/>
    </source>
</evidence>
<reference evidence="8" key="2">
    <citation type="submission" date="2016-01" db="EMBL/GenBank/DDBJ databases">
        <title>Six Aerococcus type strain genome sequencing and assembly using PacBio and Illumina Hiseq.</title>
        <authorList>
            <person name="Carkaci D."/>
            <person name="Dargis R."/>
            <person name="Nielsen X.C."/>
            <person name="Skovgaard O."/>
            <person name="Fuursted K."/>
            <person name="Christensen J.J."/>
        </authorList>
    </citation>
    <scope>NUCLEOTIDE SEQUENCE [LARGE SCALE GENOMIC DNA]</scope>
    <source>
        <strain evidence="8">CCUG28094</strain>
    </source>
</reference>
<dbReference type="GO" id="GO:0042742">
    <property type="term" value="P:defense response to bacterium"/>
    <property type="evidence" value="ECO:0007669"/>
    <property type="project" value="UniProtKB-KW"/>
</dbReference>
<comment type="subcellular location">
    <subcellularLocation>
        <location evidence="1">Secreted</location>
    </subcellularLocation>
</comment>
<proteinExistence type="predicted"/>
<dbReference type="GO" id="GO:0031640">
    <property type="term" value="P:killing of cells of another organism"/>
    <property type="evidence" value="ECO:0007669"/>
    <property type="project" value="UniProtKB-KW"/>
</dbReference>
<dbReference type="NCBIfam" id="TIGR03651">
    <property type="entry name" value="circ_ocin_uber"/>
    <property type="match status" value="1"/>
</dbReference>
<evidence type="ECO:0000256" key="5">
    <source>
        <dbReference type="ARBA" id="ARBA00023048"/>
    </source>
</evidence>
<dbReference type="Gene3D" id="1.20.225.10">
    <property type="entry name" value="Bacteriocin AS-48"/>
    <property type="match status" value="1"/>
</dbReference>
<evidence type="ECO:0000313" key="7">
    <source>
        <dbReference type="EMBL" id="AMB97685.1"/>
    </source>
</evidence>
<feature type="transmembrane region" description="Helical" evidence="6">
    <location>
        <begin position="33"/>
        <end position="56"/>
    </location>
</feature>
<dbReference type="Pfam" id="PF09221">
    <property type="entry name" value="Bacteriocin_IId"/>
    <property type="match status" value="1"/>
</dbReference>
<dbReference type="EMBL" id="CP014162">
    <property type="protein sequence ID" value="AMB97685.1"/>
    <property type="molecule type" value="Genomic_DNA"/>
</dbReference>
<keyword evidence="6" id="KW-0472">Membrane</keyword>
<keyword evidence="6" id="KW-1133">Transmembrane helix</keyword>
<evidence type="ECO:0000256" key="1">
    <source>
        <dbReference type="ARBA" id="ARBA00004613"/>
    </source>
</evidence>
<dbReference type="AlphaFoldDB" id="A0AAC9A7F0"/>
<sequence>MILAFVAAALGIPTAVATTVVNVILGAGTLVTVLGIISSVASGGATTIMTIGWAAFKKTVQNLAKKSMASAIAY</sequence>
<keyword evidence="3" id="KW-0929">Antimicrobial</keyword>
<dbReference type="GeneID" id="92866968"/>
<evidence type="ECO:0000256" key="3">
    <source>
        <dbReference type="ARBA" id="ARBA00022529"/>
    </source>
</evidence>
<evidence type="ECO:0000313" key="8">
    <source>
        <dbReference type="Proteomes" id="UP000067698"/>
    </source>
</evidence>
<keyword evidence="2" id="KW-0964">Secreted</keyword>